<evidence type="ECO:0000256" key="3">
    <source>
        <dbReference type="ARBA" id="ARBA00023002"/>
    </source>
</evidence>
<keyword evidence="2" id="KW-0521">NADP</keyword>
<dbReference type="GO" id="GO:0016491">
    <property type="term" value="F:oxidoreductase activity"/>
    <property type="evidence" value="ECO:0007669"/>
    <property type="project" value="UniProtKB-KW"/>
</dbReference>
<dbReference type="AlphaFoldDB" id="A0A3M7EU62"/>
<gene>
    <name evidence="4" type="ORF">D0864_08836</name>
</gene>
<evidence type="ECO:0000256" key="1">
    <source>
        <dbReference type="ARBA" id="ARBA00006484"/>
    </source>
</evidence>
<protein>
    <recommendedName>
        <fullName evidence="6">NAD(P)-binding protein</fullName>
    </recommendedName>
</protein>
<evidence type="ECO:0000313" key="4">
    <source>
        <dbReference type="EMBL" id="RMY80052.1"/>
    </source>
</evidence>
<dbReference type="PROSITE" id="PS00061">
    <property type="entry name" value="ADH_SHORT"/>
    <property type="match status" value="1"/>
</dbReference>
<dbReference type="SUPFAM" id="SSF51735">
    <property type="entry name" value="NAD(P)-binding Rossmann-fold domains"/>
    <property type="match status" value="1"/>
</dbReference>
<dbReference type="InterPro" id="IPR002347">
    <property type="entry name" value="SDR_fam"/>
</dbReference>
<evidence type="ECO:0008006" key="6">
    <source>
        <dbReference type="Google" id="ProtNLM"/>
    </source>
</evidence>
<proteinExistence type="inferred from homology"/>
<comment type="caution">
    <text evidence="4">The sequence shown here is derived from an EMBL/GenBank/DDBJ whole genome shotgun (WGS) entry which is preliminary data.</text>
</comment>
<dbReference type="Proteomes" id="UP000269539">
    <property type="component" value="Unassembled WGS sequence"/>
</dbReference>
<dbReference type="InterPro" id="IPR020904">
    <property type="entry name" value="Sc_DH/Rdtase_CS"/>
</dbReference>
<dbReference type="Pfam" id="PF00106">
    <property type="entry name" value="adh_short"/>
    <property type="match status" value="1"/>
</dbReference>
<dbReference type="PANTHER" id="PTHR43669">
    <property type="entry name" value="5-KETO-D-GLUCONATE 5-REDUCTASE"/>
    <property type="match status" value="1"/>
</dbReference>
<accession>A0A3M7EU62</accession>
<sequence>MPFEYKKVLMLGATSGIGWALAAKMVENGVSVIAVGRRQEKLDEFAKQYGSGKATVDTAAFDITKLKEIPNFAKEIFTKHPDLDCVFLNSGVQRHLDWSKPENVDLDVMEQEMLTNYVGVLQRELLEFVLTGTQTSYMHLTKAFLPYLQKQAPKPTSLVFTTSGLALVPIIYCPNYCASKAALHHMILAMRQQMKQIDSNVKIIEVYPPAVQTELHDDKHQPEFQGKGRSLGMPLDEFTEEAWAGLSADDNEQVPVQAVKTFMGFNGWEKERQGTMMKMMEMMKKSH</sequence>
<keyword evidence="3" id="KW-0560">Oxidoreductase</keyword>
<reference evidence="4 5" key="1">
    <citation type="journal article" date="2018" name="BMC Genomics">
        <title>Genomic evidence for intraspecific hybridization in a clonal and extremely halotolerant yeast.</title>
        <authorList>
            <person name="Gostincar C."/>
            <person name="Stajich J.E."/>
            <person name="Zupancic J."/>
            <person name="Zalar P."/>
            <person name="Gunde-Cimerman N."/>
        </authorList>
    </citation>
    <scope>NUCLEOTIDE SEQUENCE [LARGE SCALE GENOMIC DNA]</scope>
    <source>
        <strain evidence="4 5">EXF-10513</strain>
    </source>
</reference>
<comment type="similarity">
    <text evidence="1">Belongs to the short-chain dehydrogenases/reductases (SDR) family.</text>
</comment>
<dbReference type="Gene3D" id="3.40.50.720">
    <property type="entry name" value="NAD(P)-binding Rossmann-like Domain"/>
    <property type="match status" value="1"/>
</dbReference>
<evidence type="ECO:0000313" key="5">
    <source>
        <dbReference type="Proteomes" id="UP000269539"/>
    </source>
</evidence>
<dbReference type="EMBL" id="QWIO01001045">
    <property type="protein sequence ID" value="RMY80052.1"/>
    <property type="molecule type" value="Genomic_DNA"/>
</dbReference>
<dbReference type="PANTHER" id="PTHR43669:SF11">
    <property type="entry name" value="SHORT-CHAIN DEHYDROGENASE_OXIDOREDUCTASE"/>
    <property type="match status" value="1"/>
</dbReference>
<name>A0A3M7EU62_HORWE</name>
<dbReference type="InterPro" id="IPR036291">
    <property type="entry name" value="NAD(P)-bd_dom_sf"/>
</dbReference>
<evidence type="ECO:0000256" key="2">
    <source>
        <dbReference type="ARBA" id="ARBA00022857"/>
    </source>
</evidence>
<dbReference type="VEuPathDB" id="FungiDB:BTJ68_07131"/>
<dbReference type="PRINTS" id="PR00081">
    <property type="entry name" value="GDHRDH"/>
</dbReference>
<organism evidence="4 5">
    <name type="scientific">Hortaea werneckii</name>
    <name type="common">Black yeast</name>
    <name type="synonym">Cladosporium werneckii</name>
    <dbReference type="NCBI Taxonomy" id="91943"/>
    <lineage>
        <taxon>Eukaryota</taxon>
        <taxon>Fungi</taxon>
        <taxon>Dikarya</taxon>
        <taxon>Ascomycota</taxon>
        <taxon>Pezizomycotina</taxon>
        <taxon>Dothideomycetes</taxon>
        <taxon>Dothideomycetidae</taxon>
        <taxon>Mycosphaerellales</taxon>
        <taxon>Teratosphaeriaceae</taxon>
        <taxon>Hortaea</taxon>
    </lineage>
</organism>